<dbReference type="PANTHER" id="PTHR15032:SF4">
    <property type="entry name" value="N-ACYL-PHOSPHATIDYLETHANOLAMINE-HYDROLYZING PHOSPHOLIPASE D"/>
    <property type="match status" value="1"/>
</dbReference>
<protein>
    <recommendedName>
        <fullName evidence="1">Metallo-beta-lactamase domain-containing protein</fullName>
    </recommendedName>
</protein>
<accession>A0A7V5H1T7</accession>
<sequence>MPEIDLVLISHNHYDHLNKFSIKALQHKVKWFLTPLGVKKILVNWGVPQEKVVELDWWQSWNFNDELQIVFTPTQHFSGRNFFDRNETLWGSFMVKGPVHKIFYGGDSGYFDGFRGIGQQFGPFDLTFLECGTYNVKDWPDVHMLPEQTVQAHLDLGGKILHPIHWGTFNLAFHPWNEPMERVSKAATQYGVRLATPIVGQSDIFPDQIPNEAWWQTGGQEEMKSALNY</sequence>
<dbReference type="EMBL" id="DRTD01000063">
    <property type="protein sequence ID" value="HHE54301.1"/>
    <property type="molecule type" value="Genomic_DNA"/>
</dbReference>
<gene>
    <name evidence="2" type="ORF">ENL21_00865</name>
</gene>
<name>A0A7V5H1T7_CALAY</name>
<dbReference type="Pfam" id="PF12706">
    <property type="entry name" value="Lactamase_B_2"/>
    <property type="match status" value="1"/>
</dbReference>
<dbReference type="AlphaFoldDB" id="A0A7V5H1T7"/>
<evidence type="ECO:0000259" key="1">
    <source>
        <dbReference type="Pfam" id="PF12706"/>
    </source>
</evidence>
<dbReference type="Proteomes" id="UP000886111">
    <property type="component" value="Unassembled WGS sequence"/>
</dbReference>
<dbReference type="SUPFAM" id="SSF56281">
    <property type="entry name" value="Metallo-hydrolase/oxidoreductase"/>
    <property type="match status" value="1"/>
</dbReference>
<dbReference type="PANTHER" id="PTHR15032">
    <property type="entry name" value="N-ACYL-PHOSPHATIDYLETHANOLAMINE-HYDROLYZING PHOSPHOLIPASE D"/>
    <property type="match status" value="1"/>
</dbReference>
<evidence type="ECO:0000313" key="2">
    <source>
        <dbReference type="EMBL" id="HHE54301.1"/>
    </source>
</evidence>
<organism evidence="2">
    <name type="scientific">Caldithrix abyssi</name>
    <dbReference type="NCBI Taxonomy" id="187145"/>
    <lineage>
        <taxon>Bacteria</taxon>
        <taxon>Pseudomonadati</taxon>
        <taxon>Calditrichota</taxon>
        <taxon>Calditrichia</taxon>
        <taxon>Calditrichales</taxon>
        <taxon>Calditrichaceae</taxon>
        <taxon>Caldithrix</taxon>
    </lineage>
</organism>
<dbReference type="GO" id="GO:0005737">
    <property type="term" value="C:cytoplasm"/>
    <property type="evidence" value="ECO:0007669"/>
    <property type="project" value="TreeGrafter"/>
</dbReference>
<feature type="domain" description="Metallo-beta-lactamase" evidence="1">
    <location>
        <begin position="2"/>
        <end position="166"/>
    </location>
</feature>
<dbReference type="InterPro" id="IPR036866">
    <property type="entry name" value="RibonucZ/Hydroxyglut_hydro"/>
</dbReference>
<comment type="caution">
    <text evidence="2">The sequence shown here is derived from an EMBL/GenBank/DDBJ whole genome shotgun (WGS) entry which is preliminary data.</text>
</comment>
<reference evidence="2" key="1">
    <citation type="journal article" date="2020" name="mSystems">
        <title>Genome- and Community-Level Interaction Insights into Carbon Utilization and Element Cycling Functions of Hydrothermarchaeota in Hydrothermal Sediment.</title>
        <authorList>
            <person name="Zhou Z."/>
            <person name="Liu Y."/>
            <person name="Xu W."/>
            <person name="Pan J."/>
            <person name="Luo Z.H."/>
            <person name="Li M."/>
        </authorList>
    </citation>
    <scope>NUCLEOTIDE SEQUENCE [LARGE SCALE GENOMIC DNA]</scope>
    <source>
        <strain evidence="2">HyVt-76</strain>
    </source>
</reference>
<proteinExistence type="predicted"/>
<dbReference type="InterPro" id="IPR001279">
    <property type="entry name" value="Metallo-B-lactamas"/>
</dbReference>
<dbReference type="Gene3D" id="3.60.15.10">
    <property type="entry name" value="Ribonuclease Z/Hydroxyacylglutathione hydrolase-like"/>
    <property type="match status" value="1"/>
</dbReference>